<dbReference type="InterPro" id="IPR014284">
    <property type="entry name" value="RNA_pol_sigma-70_dom"/>
</dbReference>
<gene>
    <name evidence="6" type="ORF">L0U89_15880</name>
</gene>
<dbReference type="Pfam" id="PF04542">
    <property type="entry name" value="Sigma70_r2"/>
    <property type="match status" value="1"/>
</dbReference>
<dbReference type="Gene3D" id="1.10.1740.10">
    <property type="match status" value="1"/>
</dbReference>
<accession>A0ABS9BZ16</accession>
<evidence type="ECO:0000313" key="6">
    <source>
        <dbReference type="EMBL" id="MCF1752539.1"/>
    </source>
</evidence>
<organism evidence="6 7">
    <name type="scientific">Mariniradius sediminis</name>
    <dbReference type="NCBI Taxonomy" id="2909237"/>
    <lineage>
        <taxon>Bacteria</taxon>
        <taxon>Pseudomonadati</taxon>
        <taxon>Bacteroidota</taxon>
        <taxon>Cytophagia</taxon>
        <taxon>Cytophagales</taxon>
        <taxon>Cyclobacteriaceae</taxon>
        <taxon>Mariniradius</taxon>
    </lineage>
</organism>
<sequence>MKKPENLTDSEILHGIILGGPDLERCLGYLYRQHYSVLEHYVQTNSGDQDDAADIIQECFLVFVRMVEDRKFRGESSIKSVLYAICRNLWITELRKRKNLMARHELYEAEKESISPDVSSEISRQEDSRVVMDLFETLGDKCKNILLAFYYENLSMKEITVKEGFSNEQVLRNKKHKCLKALVEKIQNHPTLYQTLKNALQNGQ</sequence>
<keyword evidence="3" id="KW-0731">Sigma factor</keyword>
<dbReference type="InterPro" id="IPR013324">
    <property type="entry name" value="RNA_pol_sigma_r3/r4-like"/>
</dbReference>
<proteinExistence type="inferred from homology"/>
<dbReference type="RefSeq" id="WP_234862414.1">
    <property type="nucleotide sequence ID" value="NZ_JAKEVZ010000013.1"/>
</dbReference>
<dbReference type="Proteomes" id="UP001201449">
    <property type="component" value="Unassembled WGS sequence"/>
</dbReference>
<protein>
    <submittedName>
        <fullName evidence="6">Sigma-70 family RNA polymerase sigma factor</fullName>
    </submittedName>
</protein>
<keyword evidence="4" id="KW-0804">Transcription</keyword>
<comment type="similarity">
    <text evidence="1">Belongs to the sigma-70 factor family. ECF subfamily.</text>
</comment>
<keyword evidence="2" id="KW-0805">Transcription regulation</keyword>
<keyword evidence="7" id="KW-1185">Reference proteome</keyword>
<evidence type="ECO:0000259" key="5">
    <source>
        <dbReference type="Pfam" id="PF04542"/>
    </source>
</evidence>
<dbReference type="Gene3D" id="1.10.10.10">
    <property type="entry name" value="Winged helix-like DNA-binding domain superfamily/Winged helix DNA-binding domain"/>
    <property type="match status" value="1"/>
</dbReference>
<dbReference type="SUPFAM" id="SSF88946">
    <property type="entry name" value="Sigma2 domain of RNA polymerase sigma factors"/>
    <property type="match status" value="1"/>
</dbReference>
<evidence type="ECO:0000256" key="3">
    <source>
        <dbReference type="ARBA" id="ARBA00023082"/>
    </source>
</evidence>
<dbReference type="InterPro" id="IPR013325">
    <property type="entry name" value="RNA_pol_sigma_r2"/>
</dbReference>
<evidence type="ECO:0000313" key="7">
    <source>
        <dbReference type="Proteomes" id="UP001201449"/>
    </source>
</evidence>
<dbReference type="PANTHER" id="PTHR43133">
    <property type="entry name" value="RNA POLYMERASE ECF-TYPE SIGMA FACTO"/>
    <property type="match status" value="1"/>
</dbReference>
<feature type="domain" description="RNA polymerase sigma-70 region 2" evidence="5">
    <location>
        <begin position="30"/>
        <end position="98"/>
    </location>
</feature>
<dbReference type="PANTHER" id="PTHR43133:SF46">
    <property type="entry name" value="RNA POLYMERASE SIGMA-70 FACTOR ECF SUBFAMILY"/>
    <property type="match status" value="1"/>
</dbReference>
<dbReference type="InterPro" id="IPR036388">
    <property type="entry name" value="WH-like_DNA-bd_sf"/>
</dbReference>
<comment type="caution">
    <text evidence="6">The sequence shown here is derived from an EMBL/GenBank/DDBJ whole genome shotgun (WGS) entry which is preliminary data.</text>
</comment>
<reference evidence="6 7" key="1">
    <citation type="submission" date="2022-01" db="EMBL/GenBank/DDBJ databases">
        <title>Mariniradius saccharolyticus sp. nov., isolated from sediment of a river.</title>
        <authorList>
            <person name="Liu H."/>
        </authorList>
    </citation>
    <scope>NUCLEOTIDE SEQUENCE [LARGE SCALE GENOMIC DNA]</scope>
    <source>
        <strain evidence="6 7">RY-2</strain>
    </source>
</reference>
<evidence type="ECO:0000256" key="1">
    <source>
        <dbReference type="ARBA" id="ARBA00010641"/>
    </source>
</evidence>
<evidence type="ECO:0000256" key="4">
    <source>
        <dbReference type="ARBA" id="ARBA00023163"/>
    </source>
</evidence>
<dbReference type="SUPFAM" id="SSF88659">
    <property type="entry name" value="Sigma3 and sigma4 domains of RNA polymerase sigma factors"/>
    <property type="match status" value="1"/>
</dbReference>
<name>A0ABS9BZ16_9BACT</name>
<dbReference type="NCBIfam" id="TIGR02937">
    <property type="entry name" value="sigma70-ECF"/>
    <property type="match status" value="1"/>
</dbReference>
<dbReference type="InterPro" id="IPR039425">
    <property type="entry name" value="RNA_pol_sigma-70-like"/>
</dbReference>
<evidence type="ECO:0000256" key="2">
    <source>
        <dbReference type="ARBA" id="ARBA00023015"/>
    </source>
</evidence>
<dbReference type="InterPro" id="IPR007627">
    <property type="entry name" value="RNA_pol_sigma70_r2"/>
</dbReference>
<dbReference type="EMBL" id="JAKEVZ010000013">
    <property type="protein sequence ID" value="MCF1752539.1"/>
    <property type="molecule type" value="Genomic_DNA"/>
</dbReference>